<feature type="non-terminal residue" evidence="1">
    <location>
        <position position="65"/>
    </location>
</feature>
<gene>
    <name evidence="1" type="ORF">LCGC14_1869250</name>
</gene>
<comment type="caution">
    <text evidence="1">The sequence shown here is derived from an EMBL/GenBank/DDBJ whole genome shotgun (WGS) entry which is preliminary data.</text>
</comment>
<accession>A0A0F9GTL7</accession>
<name>A0A0F9GTL7_9ZZZZ</name>
<evidence type="ECO:0000313" key="1">
    <source>
        <dbReference type="EMBL" id="KKL93986.1"/>
    </source>
</evidence>
<reference evidence="1" key="1">
    <citation type="journal article" date="2015" name="Nature">
        <title>Complex archaea that bridge the gap between prokaryotes and eukaryotes.</title>
        <authorList>
            <person name="Spang A."/>
            <person name="Saw J.H."/>
            <person name="Jorgensen S.L."/>
            <person name="Zaremba-Niedzwiedzka K."/>
            <person name="Martijn J."/>
            <person name="Lind A.E."/>
            <person name="van Eijk R."/>
            <person name="Schleper C."/>
            <person name="Guy L."/>
            <person name="Ettema T.J."/>
        </authorList>
    </citation>
    <scope>NUCLEOTIDE SEQUENCE</scope>
</reference>
<dbReference type="EMBL" id="LAZR01019046">
    <property type="protein sequence ID" value="KKL93986.1"/>
    <property type="molecule type" value="Genomic_DNA"/>
</dbReference>
<protein>
    <submittedName>
        <fullName evidence="1">Uncharacterized protein</fullName>
    </submittedName>
</protein>
<organism evidence="1">
    <name type="scientific">marine sediment metagenome</name>
    <dbReference type="NCBI Taxonomy" id="412755"/>
    <lineage>
        <taxon>unclassified sequences</taxon>
        <taxon>metagenomes</taxon>
        <taxon>ecological metagenomes</taxon>
    </lineage>
</organism>
<proteinExistence type="predicted"/>
<dbReference type="AlphaFoldDB" id="A0A0F9GTL7"/>
<sequence length="65" mass="6651">MTLGQYVAQKHTATKAAVVSGAVVIQGVLAIGDGAAAAFEIQDALTDTGADTLIFRVITGDTRLF</sequence>